<evidence type="ECO:0000256" key="1">
    <source>
        <dbReference type="ARBA" id="ARBA00023015"/>
    </source>
</evidence>
<dbReference type="InterPro" id="IPR046348">
    <property type="entry name" value="SIS_dom_sf"/>
</dbReference>
<proteinExistence type="predicted"/>
<protein>
    <submittedName>
        <fullName evidence="6">RpiR family transcriptional regulator</fullName>
    </submittedName>
</protein>
<dbReference type="PROSITE" id="PS51464">
    <property type="entry name" value="SIS"/>
    <property type="match status" value="1"/>
</dbReference>
<dbReference type="InterPro" id="IPR047640">
    <property type="entry name" value="RpiR-like"/>
</dbReference>
<dbReference type="Pfam" id="PF01418">
    <property type="entry name" value="HTH_6"/>
    <property type="match status" value="1"/>
</dbReference>
<dbReference type="InterPro" id="IPR036388">
    <property type="entry name" value="WH-like_DNA-bd_sf"/>
</dbReference>
<gene>
    <name evidence="6" type="ORF">SAMN05877753_108141</name>
</gene>
<keyword evidence="7" id="KW-1185">Reference proteome</keyword>
<feature type="domain" description="HTH rpiR-type" evidence="4">
    <location>
        <begin position="1"/>
        <end position="72"/>
    </location>
</feature>
<feature type="domain" description="SIS" evidence="5">
    <location>
        <begin position="116"/>
        <end position="257"/>
    </location>
</feature>
<dbReference type="Proteomes" id="UP000219546">
    <property type="component" value="Unassembled WGS sequence"/>
</dbReference>
<dbReference type="InterPro" id="IPR035472">
    <property type="entry name" value="RpiR-like_SIS"/>
</dbReference>
<dbReference type="PROSITE" id="PS51071">
    <property type="entry name" value="HTH_RPIR"/>
    <property type="match status" value="1"/>
</dbReference>
<dbReference type="AlphaFoldDB" id="A0A285D2N3"/>
<dbReference type="Gene3D" id="3.40.50.10490">
    <property type="entry name" value="Glucose-6-phosphate isomerase like protein, domain 1"/>
    <property type="match status" value="1"/>
</dbReference>
<dbReference type="Pfam" id="PF01380">
    <property type="entry name" value="SIS"/>
    <property type="match status" value="1"/>
</dbReference>
<dbReference type="GO" id="GO:1901135">
    <property type="term" value="P:carbohydrate derivative metabolic process"/>
    <property type="evidence" value="ECO:0007669"/>
    <property type="project" value="InterPro"/>
</dbReference>
<sequence>MLNEMLSQLPPSEKKIASYILEHPHEALSLTASELGKRSATSSAAVIRLCKSLDLKGLQDLKLRIAGDLQKKKSAGVRDIEPNESPISIIEKMTNNSIQTIGETAELLSIDELTKAVEILKNARTIHFFGLGASHIIAQDAQQKFLRINRFATAFTDMHLVATLIANAHQDDVIVGISFSGQTFEVAKILELANQKGVNTISLTKYGASIVSEQADIRLYTSATMEPTFRSGATSSRIAQLHVIDILFMCVASQAYEKTVTYLDETREAVGFLRENIKSRKN</sequence>
<keyword evidence="2" id="KW-0238">DNA-binding</keyword>
<dbReference type="RefSeq" id="WP_097159777.1">
    <property type="nucleotide sequence ID" value="NZ_JBEPMQ010000008.1"/>
</dbReference>
<evidence type="ECO:0000259" key="4">
    <source>
        <dbReference type="PROSITE" id="PS51071"/>
    </source>
</evidence>
<reference evidence="6 7" key="1">
    <citation type="submission" date="2017-08" db="EMBL/GenBank/DDBJ databases">
        <authorList>
            <person name="de Groot N.N."/>
        </authorList>
    </citation>
    <scope>NUCLEOTIDE SEQUENCE [LARGE SCALE GENOMIC DNA]</scope>
    <source>
        <strain evidence="6 7">JC228</strain>
    </source>
</reference>
<dbReference type="GO" id="GO:0097367">
    <property type="term" value="F:carbohydrate derivative binding"/>
    <property type="evidence" value="ECO:0007669"/>
    <property type="project" value="InterPro"/>
</dbReference>
<dbReference type="SUPFAM" id="SSF46689">
    <property type="entry name" value="Homeodomain-like"/>
    <property type="match status" value="1"/>
</dbReference>
<keyword evidence="1" id="KW-0805">Transcription regulation</keyword>
<keyword evidence="3" id="KW-0804">Transcription</keyword>
<dbReference type="SUPFAM" id="SSF53697">
    <property type="entry name" value="SIS domain"/>
    <property type="match status" value="1"/>
</dbReference>
<dbReference type="GO" id="GO:0003700">
    <property type="term" value="F:DNA-binding transcription factor activity"/>
    <property type="evidence" value="ECO:0007669"/>
    <property type="project" value="InterPro"/>
</dbReference>
<dbReference type="GO" id="GO:0003677">
    <property type="term" value="F:DNA binding"/>
    <property type="evidence" value="ECO:0007669"/>
    <property type="project" value="UniProtKB-KW"/>
</dbReference>
<dbReference type="Gene3D" id="1.10.10.10">
    <property type="entry name" value="Winged helix-like DNA-binding domain superfamily/Winged helix DNA-binding domain"/>
    <property type="match status" value="1"/>
</dbReference>
<dbReference type="InterPro" id="IPR001347">
    <property type="entry name" value="SIS_dom"/>
</dbReference>
<dbReference type="EMBL" id="OAOP01000008">
    <property type="protein sequence ID" value="SNX74074.1"/>
    <property type="molecule type" value="Genomic_DNA"/>
</dbReference>
<accession>A0A285D2N3</accession>
<name>A0A285D2N3_9BACI</name>
<organism evidence="6 7">
    <name type="scientific">Bacillus oleivorans</name>
    <dbReference type="NCBI Taxonomy" id="1448271"/>
    <lineage>
        <taxon>Bacteria</taxon>
        <taxon>Bacillati</taxon>
        <taxon>Bacillota</taxon>
        <taxon>Bacilli</taxon>
        <taxon>Bacillales</taxon>
        <taxon>Bacillaceae</taxon>
        <taxon>Bacillus</taxon>
    </lineage>
</organism>
<dbReference type="InterPro" id="IPR009057">
    <property type="entry name" value="Homeodomain-like_sf"/>
</dbReference>
<evidence type="ECO:0000313" key="7">
    <source>
        <dbReference type="Proteomes" id="UP000219546"/>
    </source>
</evidence>
<dbReference type="PANTHER" id="PTHR30514:SF10">
    <property type="entry name" value="MURR_RPIR FAMILY TRANSCRIPTIONAL REGULATOR"/>
    <property type="match status" value="1"/>
</dbReference>
<evidence type="ECO:0000259" key="5">
    <source>
        <dbReference type="PROSITE" id="PS51464"/>
    </source>
</evidence>
<dbReference type="OrthoDB" id="370421at2"/>
<evidence type="ECO:0000313" key="6">
    <source>
        <dbReference type="EMBL" id="SNX74074.1"/>
    </source>
</evidence>
<evidence type="ECO:0000256" key="3">
    <source>
        <dbReference type="ARBA" id="ARBA00023163"/>
    </source>
</evidence>
<dbReference type="PANTHER" id="PTHR30514">
    <property type="entry name" value="GLUCOKINASE"/>
    <property type="match status" value="1"/>
</dbReference>
<dbReference type="CDD" id="cd05013">
    <property type="entry name" value="SIS_RpiR"/>
    <property type="match status" value="1"/>
</dbReference>
<evidence type="ECO:0000256" key="2">
    <source>
        <dbReference type="ARBA" id="ARBA00023125"/>
    </source>
</evidence>
<dbReference type="InterPro" id="IPR000281">
    <property type="entry name" value="HTH_RpiR"/>
</dbReference>